<dbReference type="PANTHER" id="PTHR10696">
    <property type="entry name" value="GAMMA-BUTYROBETAINE HYDROXYLASE-RELATED"/>
    <property type="match status" value="1"/>
</dbReference>
<evidence type="ECO:0000259" key="4">
    <source>
        <dbReference type="Pfam" id="PF02668"/>
    </source>
</evidence>
<dbReference type="InterPro" id="IPR003819">
    <property type="entry name" value="TauD/TfdA-like"/>
</dbReference>
<dbReference type="EMBL" id="VTXO01000003">
    <property type="protein sequence ID" value="NOI80994.1"/>
    <property type="molecule type" value="Genomic_DNA"/>
</dbReference>
<evidence type="ECO:0000256" key="3">
    <source>
        <dbReference type="ARBA" id="ARBA00023194"/>
    </source>
</evidence>
<gene>
    <name evidence="5" type="ORF">F0237_10000</name>
</gene>
<keyword evidence="3" id="KW-0045">Antibiotic biosynthesis</keyword>
<evidence type="ECO:0000256" key="2">
    <source>
        <dbReference type="ARBA" id="ARBA00023002"/>
    </source>
</evidence>
<keyword evidence="2" id="KW-0560">Oxidoreductase</keyword>
<name>A0AAE5GQJ4_9VIBR</name>
<dbReference type="Gene3D" id="3.60.130.10">
    <property type="entry name" value="Clavaminate synthase-like"/>
    <property type="match status" value="1"/>
</dbReference>
<dbReference type="InterPro" id="IPR050411">
    <property type="entry name" value="AlphaKG_dependent_hydroxylases"/>
</dbReference>
<protein>
    <submittedName>
        <fullName evidence="5">TauD/TfdA family dioxygenase</fullName>
    </submittedName>
</protein>
<dbReference type="AlphaFoldDB" id="A0AAE5GQJ4"/>
<proteinExistence type="predicted"/>
<accession>A0AAE5GQJ4</accession>
<dbReference type="Proteomes" id="UP000572722">
    <property type="component" value="Unassembled WGS sequence"/>
</dbReference>
<dbReference type="Pfam" id="PF02668">
    <property type="entry name" value="TauD"/>
    <property type="match status" value="1"/>
</dbReference>
<dbReference type="GO" id="GO:0017000">
    <property type="term" value="P:antibiotic biosynthetic process"/>
    <property type="evidence" value="ECO:0007669"/>
    <property type="project" value="UniProtKB-KW"/>
</dbReference>
<dbReference type="PANTHER" id="PTHR10696:SF56">
    <property type="entry name" value="TAUD_TFDA-LIKE DOMAIN-CONTAINING PROTEIN"/>
    <property type="match status" value="1"/>
</dbReference>
<sequence>MNRLKGLNWKGVELREVEDWILTIKDDKDGFSSLKYHKKYIDDVLKDRGFILIKGLPVDRVCLNQCEKEMLNVGFLFGAPVSQSNKFDFIGHVTDKHSDISQPTQRGYESRAALPFHSDRCDLLALLCIHPARHGGETRLVSAVSAFEQLQRSHPNLARLLTQPYPFDKRDDAQEGERGWTMLAPFSSSNGNFVSRYVRRFIEGSQRFPDAPRLTADQRQAMNMLDRYLEQKGQSLDLSLETGDLLLMDNHRLLHARSEFTDTSSTAEDKRLLLRLWLAYESSPALPTTYQETYGRVEGGTYRGGVWPRAFPLSNVPANMVDARCLMEEQLQGGGIAEGEQ</sequence>
<dbReference type="InterPro" id="IPR042098">
    <property type="entry name" value="TauD-like_sf"/>
</dbReference>
<evidence type="ECO:0000313" key="6">
    <source>
        <dbReference type="Proteomes" id="UP000572722"/>
    </source>
</evidence>
<organism evidence="5 6">
    <name type="scientific">Vibrio tubiashii</name>
    <dbReference type="NCBI Taxonomy" id="29498"/>
    <lineage>
        <taxon>Bacteria</taxon>
        <taxon>Pseudomonadati</taxon>
        <taxon>Pseudomonadota</taxon>
        <taxon>Gammaproteobacteria</taxon>
        <taxon>Vibrionales</taxon>
        <taxon>Vibrionaceae</taxon>
        <taxon>Vibrio</taxon>
        <taxon>Vibrio oreintalis group</taxon>
    </lineage>
</organism>
<feature type="domain" description="TauD/TfdA-like" evidence="4">
    <location>
        <begin position="37"/>
        <end position="277"/>
    </location>
</feature>
<evidence type="ECO:0000256" key="1">
    <source>
        <dbReference type="ARBA" id="ARBA00001954"/>
    </source>
</evidence>
<evidence type="ECO:0000313" key="5">
    <source>
        <dbReference type="EMBL" id="NOI80994.1"/>
    </source>
</evidence>
<reference evidence="5 6" key="1">
    <citation type="submission" date="2019-08" db="EMBL/GenBank/DDBJ databases">
        <title>Draft genome sequencing and comparative genomics of hatchery-associated Vibrios.</title>
        <authorList>
            <person name="Kehlet-Delgado H."/>
            <person name="Mueller R.S."/>
        </authorList>
    </citation>
    <scope>NUCLEOTIDE SEQUENCE [LARGE SCALE GENOMIC DNA]</scope>
    <source>
        <strain evidence="5 6">01-65-5-1</strain>
    </source>
</reference>
<dbReference type="GO" id="GO:0016706">
    <property type="term" value="F:2-oxoglutarate-dependent dioxygenase activity"/>
    <property type="evidence" value="ECO:0007669"/>
    <property type="project" value="UniProtKB-ARBA"/>
</dbReference>
<comment type="cofactor">
    <cofactor evidence="1">
        <name>Fe(2+)</name>
        <dbReference type="ChEBI" id="CHEBI:29033"/>
    </cofactor>
</comment>
<keyword evidence="5" id="KW-0223">Dioxygenase</keyword>
<dbReference type="SUPFAM" id="SSF51197">
    <property type="entry name" value="Clavaminate synthase-like"/>
    <property type="match status" value="1"/>
</dbReference>
<comment type="caution">
    <text evidence="5">The sequence shown here is derived from an EMBL/GenBank/DDBJ whole genome shotgun (WGS) entry which is preliminary data.</text>
</comment>